<reference evidence="1 2" key="1">
    <citation type="journal article" date="2014" name="Environ. Microbiol.">
        <title>Comparative genomics of the marine bacterial genus Glaciecola reveals the high degree of genomic diversity and genomic characteristic for cold adaptation.</title>
        <authorList>
            <person name="Qin Q.L."/>
            <person name="Xie B.B."/>
            <person name="Yu Y."/>
            <person name="Shu Y.L."/>
            <person name="Rong J.C."/>
            <person name="Zhang Y.J."/>
            <person name="Zhao D.L."/>
            <person name="Chen X.L."/>
            <person name="Zhang X.Y."/>
            <person name="Chen B."/>
            <person name="Zhou B.C."/>
            <person name="Zhang Y.Z."/>
        </authorList>
    </citation>
    <scope>NUCLEOTIDE SEQUENCE [LARGE SCALE GENOMIC DNA]</scope>
    <source>
        <strain evidence="1 2">NO2</strain>
    </source>
</reference>
<dbReference type="EMBL" id="BAEK01000094">
    <property type="protein sequence ID" value="GAC07809.1"/>
    <property type="molecule type" value="Genomic_DNA"/>
</dbReference>
<proteinExistence type="predicted"/>
<evidence type="ECO:0000313" key="2">
    <source>
        <dbReference type="Proteomes" id="UP000008372"/>
    </source>
</evidence>
<dbReference type="SUPFAM" id="SSF54001">
    <property type="entry name" value="Cysteine proteinases"/>
    <property type="match status" value="1"/>
</dbReference>
<dbReference type="InterPro" id="IPR038765">
    <property type="entry name" value="Papain-like_cys_pep_sf"/>
</dbReference>
<protein>
    <recommendedName>
        <fullName evidence="3">Permuted papain-like amidase enzyme, YaeF/YiiX, C92 family</fullName>
    </recommendedName>
</protein>
<accession>A0ABQ0IEM0</accession>
<dbReference type="Gene3D" id="3.90.1720.10">
    <property type="entry name" value="endopeptidase domain like (from Nostoc punctiforme)"/>
    <property type="match status" value="1"/>
</dbReference>
<gene>
    <name evidence="1" type="ORF">GAGA_4986</name>
</gene>
<evidence type="ECO:0000313" key="1">
    <source>
        <dbReference type="EMBL" id="GAC07809.1"/>
    </source>
</evidence>
<dbReference type="Proteomes" id="UP000008372">
    <property type="component" value="Unassembled WGS sequence"/>
</dbReference>
<sequence>MNRIKLGDILLLNGQGKTASCNRLAQSITGGNANYTHVALCIHDNLAIHAMPSKGVEPILIEELFKGYSDWMAIRNTYVSNRADNEFSEMLLRATKDLEKPYALKSVLSSKHFDGSAVCSNYIASFLLHYGVNVSATVNSAIPLDFQDALTNGDWENVTQQHRDYYASFGYDTDMALCTLEMIKMNRVDANLISSAHNAVDKLCDVLQPVNQFSSPEALRTPKPKFGYWDTDNDK</sequence>
<name>A0ABQ0IEM0_9ALTE</name>
<comment type="caution">
    <text evidence="1">The sequence shown here is derived from an EMBL/GenBank/DDBJ whole genome shotgun (WGS) entry which is preliminary data.</text>
</comment>
<organism evidence="1 2">
    <name type="scientific">Paraglaciecola agarilytica NO2</name>
    <dbReference type="NCBI Taxonomy" id="1125747"/>
    <lineage>
        <taxon>Bacteria</taxon>
        <taxon>Pseudomonadati</taxon>
        <taxon>Pseudomonadota</taxon>
        <taxon>Gammaproteobacteria</taxon>
        <taxon>Alteromonadales</taxon>
        <taxon>Alteromonadaceae</taxon>
        <taxon>Paraglaciecola</taxon>
    </lineage>
</organism>
<keyword evidence="2" id="KW-1185">Reference proteome</keyword>
<evidence type="ECO:0008006" key="3">
    <source>
        <dbReference type="Google" id="ProtNLM"/>
    </source>
</evidence>
<dbReference type="RefSeq" id="WP_008306704.1">
    <property type="nucleotide sequence ID" value="NZ_BAEK01000094.1"/>
</dbReference>